<reference evidence="2 3" key="1">
    <citation type="submission" date="2024-05" db="EMBL/GenBank/DDBJ databases">
        <title>Genome sequencing and assembly of Indian major carp, Cirrhinus mrigala (Hamilton, 1822).</title>
        <authorList>
            <person name="Mohindra V."/>
            <person name="Chowdhury L.M."/>
            <person name="Lal K."/>
            <person name="Jena J.K."/>
        </authorList>
    </citation>
    <scope>NUCLEOTIDE SEQUENCE [LARGE SCALE GENOMIC DNA]</scope>
    <source>
        <strain evidence="2">CM1030</strain>
        <tissue evidence="2">Blood</tissue>
    </source>
</reference>
<feature type="compositionally biased region" description="Acidic residues" evidence="1">
    <location>
        <begin position="124"/>
        <end position="133"/>
    </location>
</feature>
<feature type="region of interest" description="Disordered" evidence="1">
    <location>
        <begin position="665"/>
        <end position="703"/>
    </location>
</feature>
<evidence type="ECO:0000313" key="2">
    <source>
        <dbReference type="EMBL" id="KAL0152476.1"/>
    </source>
</evidence>
<feature type="compositionally biased region" description="Low complexity" evidence="1">
    <location>
        <begin position="620"/>
        <end position="641"/>
    </location>
</feature>
<accession>A0ABD0MVB9</accession>
<organism evidence="2 3">
    <name type="scientific">Cirrhinus mrigala</name>
    <name type="common">Mrigala</name>
    <dbReference type="NCBI Taxonomy" id="683832"/>
    <lineage>
        <taxon>Eukaryota</taxon>
        <taxon>Metazoa</taxon>
        <taxon>Chordata</taxon>
        <taxon>Craniata</taxon>
        <taxon>Vertebrata</taxon>
        <taxon>Euteleostomi</taxon>
        <taxon>Actinopterygii</taxon>
        <taxon>Neopterygii</taxon>
        <taxon>Teleostei</taxon>
        <taxon>Ostariophysi</taxon>
        <taxon>Cypriniformes</taxon>
        <taxon>Cyprinidae</taxon>
        <taxon>Labeoninae</taxon>
        <taxon>Labeonini</taxon>
        <taxon>Cirrhinus</taxon>
    </lineage>
</organism>
<feature type="compositionally biased region" description="Basic residues" evidence="1">
    <location>
        <begin position="672"/>
        <end position="684"/>
    </location>
</feature>
<feature type="region of interest" description="Disordered" evidence="1">
    <location>
        <begin position="118"/>
        <end position="137"/>
    </location>
</feature>
<comment type="caution">
    <text evidence="2">The sequence shown here is derived from an EMBL/GenBank/DDBJ whole genome shotgun (WGS) entry which is preliminary data.</text>
</comment>
<evidence type="ECO:0000313" key="3">
    <source>
        <dbReference type="Proteomes" id="UP001529510"/>
    </source>
</evidence>
<protein>
    <recommendedName>
        <fullName evidence="4">C2H2-type domain-containing protein</fullName>
    </recommendedName>
</protein>
<evidence type="ECO:0008006" key="4">
    <source>
        <dbReference type="Google" id="ProtNLM"/>
    </source>
</evidence>
<feature type="region of interest" description="Disordered" evidence="1">
    <location>
        <begin position="181"/>
        <end position="237"/>
    </location>
</feature>
<feature type="region of interest" description="Disordered" evidence="1">
    <location>
        <begin position="591"/>
        <end position="644"/>
    </location>
</feature>
<dbReference type="Proteomes" id="UP001529510">
    <property type="component" value="Unassembled WGS sequence"/>
</dbReference>
<keyword evidence="3" id="KW-1185">Reference proteome</keyword>
<dbReference type="AlphaFoldDB" id="A0ABD0MVB9"/>
<dbReference type="EMBL" id="JAMKFB020000189">
    <property type="protein sequence ID" value="KAL0152476.1"/>
    <property type="molecule type" value="Genomic_DNA"/>
</dbReference>
<sequence>MPLDNCPLCFRGYYQLSQHLRVMHKVLNVKERQLLLAMSSGRINVRKGTCPVAGCKKETSRLDRHLMTHTELSKTARRDALQAYKRQKILGDLASLRASNPEEPMVSTLDIDEAQDVSDVPPVPEEEEEEVEECSNPGCKAQMKKLQDEVADLSKQIDTLTKALRDVSRKYRLLRKRSLPTPSGRVARVTRTLLSTISSPEEKEEERPEQSVAESEEQEEEGPGPSKKTRTTTMAHPFPDHVPALNQLMEEIQGHWEGVDPTPKLRNNVSSKVFRIKNFLAHMSAGQTNLASFVFLDNRAKIRSWLSFLRQCQISEPTILHYLKNVLQFLQYIKETPPPTCRLSRVALIGIRRELQNLMRPVRRSVAVHEVAVKQAKEGRLIPKATLRACREATKKKIPEILDLLESGAGKKTQWSFYGHLTAYWASIYGHRSRVFQNLTIQEVEDVHKTGSEGHFVINISAHKTNQAFGAAQLALDKEEYGWLEKFLSLRSTLVGGKDATYFFFTSKSGSCKNLNQYFQEAWVSMGLQGTPTFTDVRTSIATHAQNTHCPDDRRKVAQFMCHDTATADRFYALNMNAKQAAEHRHLFETAVASDEAEPAESTKQATRPKRKSMTPQKRPALTTPSASPSTSASSPHASPSQESVKESTSVCLLTLCLSHSFTEEGVPAKKWSLRSRLVVRKSPKTSPESIASRRSPKKEPPL</sequence>
<name>A0ABD0MVB9_CIRMR</name>
<proteinExistence type="predicted"/>
<evidence type="ECO:0000256" key="1">
    <source>
        <dbReference type="SAM" id="MobiDB-lite"/>
    </source>
</evidence>
<gene>
    <name evidence="2" type="ORF">M9458_052199</name>
</gene>